<protein>
    <recommendedName>
        <fullName evidence="4">NEDD8-activating enzyme E1 regulatory subunit</fullName>
    </recommendedName>
</protein>
<dbReference type="SUPFAM" id="SSF69572">
    <property type="entry name" value="Activating enzymes of the ubiquitin-like proteins"/>
    <property type="match status" value="1"/>
</dbReference>
<evidence type="ECO:0000313" key="6">
    <source>
        <dbReference type="EMBL" id="AQK61933.1"/>
    </source>
</evidence>
<dbReference type="FunFam" id="3.40.50.720:FF:000263">
    <property type="entry name" value="NEDD8-activating enzyme E1 regulatory subunit"/>
    <property type="match status" value="1"/>
</dbReference>
<dbReference type="Pfam" id="PF00899">
    <property type="entry name" value="ThiF"/>
    <property type="match status" value="1"/>
</dbReference>
<dbReference type="InterPro" id="IPR000594">
    <property type="entry name" value="ThiF_NAD_FAD-bd"/>
</dbReference>
<evidence type="ECO:0000256" key="3">
    <source>
        <dbReference type="ARBA" id="ARBA00022786"/>
    </source>
</evidence>
<dbReference type="UniPathway" id="UPA00885"/>
<dbReference type="AlphaFoldDB" id="A0A1D6GE80"/>
<evidence type="ECO:0000259" key="5">
    <source>
        <dbReference type="Pfam" id="PF00899"/>
    </source>
</evidence>
<keyword evidence="3 4" id="KW-0833">Ubl conjugation pathway</keyword>
<evidence type="ECO:0000256" key="4">
    <source>
        <dbReference type="PIRNR" id="PIRNR039099"/>
    </source>
</evidence>
<dbReference type="EMBL" id="CM000781">
    <property type="protein sequence ID" value="AQK61933.1"/>
    <property type="molecule type" value="Genomic_DNA"/>
</dbReference>
<sequence length="488" mass="55077">MAAAAAVVAEPKTKYDRQLRIWGDQGQTALEKASICLLNCGPTGTEALKNLVLGGIGSVTAVDGSKVEASDLGNNFMLDEGCLGQPRAKSICSFLQELNDAVKAKFVEEFPTHLIDTNPSFFSQFTVVIATQEHCVIESKPDHFLDDLRLHNPWTELKQFAKSIDINDKDPVVHKHTPYIVVLVRLAEKWADAHDGNMPSTRQEKKEFKDLIRAHMLNVDEENYKEAVDSSYKVSVTPGISKYYVSLQKIYQAKAEFDCLALEHHVKEILKQIGRDPDSISRAYIKTFCKNSRKLRVSMTCFRNLTSYYLMQSLYRSFKEEFSSPIVSEIQRYFSDEDCSYHFLQWLINYWPFVLNLFKLNVFTNDYQMCHCSYAMNFYILLRAVDRLAANYSRLPGIFDSEIDEDIPRLKTVAASVLSEMGLNGASLSQDLVTEMCRFGGAEIHPVAAFIGGVASQEVIKLVTKQFVPLGGTFIFNGIDLKSQVLVL</sequence>
<dbReference type="PANTHER" id="PTHR10953">
    <property type="entry name" value="UBIQUITIN-ACTIVATING ENZYME E1"/>
    <property type="match status" value="1"/>
</dbReference>
<evidence type="ECO:0000256" key="2">
    <source>
        <dbReference type="ARBA" id="ARBA00006868"/>
    </source>
</evidence>
<dbReference type="PIRSF" id="PIRSF039099">
    <property type="entry name" value="APP-BP1"/>
    <property type="match status" value="1"/>
</dbReference>
<proteinExistence type="inferred from homology"/>
<evidence type="ECO:0000256" key="1">
    <source>
        <dbReference type="ARBA" id="ARBA00005032"/>
    </source>
</evidence>
<comment type="pathway">
    <text evidence="1 4">Protein modification; protein neddylation.</text>
</comment>
<dbReference type="GO" id="GO:0019781">
    <property type="term" value="F:NEDD8 activating enzyme activity"/>
    <property type="evidence" value="ECO:0007669"/>
    <property type="project" value="UniProtKB-UniRule"/>
</dbReference>
<dbReference type="InterPro" id="IPR030667">
    <property type="entry name" value="APP-BP1"/>
</dbReference>
<dbReference type="PANTHER" id="PTHR10953:SF29">
    <property type="entry name" value="NEDD8-ACTIVATING ENZYME E1 REGULATORY SUBUNIT"/>
    <property type="match status" value="1"/>
</dbReference>
<organism evidence="6">
    <name type="scientific">Zea mays</name>
    <name type="common">Maize</name>
    <dbReference type="NCBI Taxonomy" id="4577"/>
    <lineage>
        <taxon>Eukaryota</taxon>
        <taxon>Viridiplantae</taxon>
        <taxon>Streptophyta</taxon>
        <taxon>Embryophyta</taxon>
        <taxon>Tracheophyta</taxon>
        <taxon>Spermatophyta</taxon>
        <taxon>Magnoliopsida</taxon>
        <taxon>Liliopsida</taxon>
        <taxon>Poales</taxon>
        <taxon>Poaceae</taxon>
        <taxon>PACMAD clade</taxon>
        <taxon>Panicoideae</taxon>
        <taxon>Andropogonodae</taxon>
        <taxon>Andropogoneae</taxon>
        <taxon>Tripsacinae</taxon>
        <taxon>Zea</taxon>
    </lineage>
</organism>
<name>A0A1D6GE80_MAIZE</name>
<dbReference type="InterPro" id="IPR035985">
    <property type="entry name" value="Ubiquitin-activating_enz"/>
</dbReference>
<dbReference type="GO" id="GO:0045116">
    <property type="term" value="P:protein neddylation"/>
    <property type="evidence" value="ECO:0007669"/>
    <property type="project" value="UniProtKB-UniRule"/>
</dbReference>
<comment type="function">
    <text evidence="4">Regulatory subunit of the dimeric E1 enzyme. E1 activates RUB1/NEDD8 by first adenylating its C-terminal glycine residue with ATP, thereafter linking this residue to the side chain of the catalytic cysteine, yielding a RUB1-ECR1 thioester and free AMP. E1 finally transfers RUB1 to the catalytic cysteine of RCE1.</text>
</comment>
<comment type="similarity">
    <text evidence="2 4">Belongs to the ubiquitin-activating E1 family. ULA1 subfamily.</text>
</comment>
<feature type="domain" description="THIF-type NAD/FAD binding fold" evidence="5">
    <location>
        <begin position="15"/>
        <end position="130"/>
    </location>
</feature>
<dbReference type="InterPro" id="IPR045886">
    <property type="entry name" value="ThiF/MoeB/HesA"/>
</dbReference>
<gene>
    <name evidence="6" type="ORF">ZEAMMB73_Zm00001d012969</name>
</gene>
<dbReference type="ExpressionAtlas" id="A0A1D6GE80">
    <property type="expression patterns" value="baseline and differential"/>
</dbReference>
<accession>A0A1D6GE80</accession>
<dbReference type="Gene3D" id="3.40.50.720">
    <property type="entry name" value="NAD(P)-binding Rossmann-like Domain"/>
    <property type="match status" value="2"/>
</dbReference>
<reference evidence="6" key="1">
    <citation type="submission" date="2015-12" db="EMBL/GenBank/DDBJ databases">
        <title>Update maize B73 reference genome by single molecule sequencing technologies.</title>
        <authorList>
            <consortium name="Maize Genome Sequencing Project"/>
            <person name="Ware D."/>
        </authorList>
    </citation>
    <scope>NUCLEOTIDE SEQUENCE</scope>
    <source>
        <tissue evidence="6">Seedling</tissue>
    </source>
</reference>